<dbReference type="PANTHER" id="PTHR47691">
    <property type="entry name" value="REGULATOR-RELATED"/>
    <property type="match status" value="1"/>
</dbReference>
<dbReference type="InterPro" id="IPR027417">
    <property type="entry name" value="P-loop_NTPase"/>
</dbReference>
<dbReference type="SUPFAM" id="SSF52540">
    <property type="entry name" value="P-loop containing nucleoside triphosphate hydrolases"/>
    <property type="match status" value="1"/>
</dbReference>
<proteinExistence type="predicted"/>
<reference evidence="1" key="1">
    <citation type="submission" date="2023-03" db="EMBL/GenBank/DDBJ databases">
        <title>Massive genome expansion in bonnet fungi (Mycena s.s.) driven by repeated elements and novel gene families across ecological guilds.</title>
        <authorList>
            <consortium name="Lawrence Berkeley National Laboratory"/>
            <person name="Harder C.B."/>
            <person name="Miyauchi S."/>
            <person name="Viragh M."/>
            <person name="Kuo A."/>
            <person name="Thoen E."/>
            <person name="Andreopoulos B."/>
            <person name="Lu D."/>
            <person name="Skrede I."/>
            <person name="Drula E."/>
            <person name="Henrissat B."/>
            <person name="Morin E."/>
            <person name="Kohler A."/>
            <person name="Barry K."/>
            <person name="LaButti K."/>
            <person name="Morin E."/>
            <person name="Salamov A."/>
            <person name="Lipzen A."/>
            <person name="Mereny Z."/>
            <person name="Hegedus B."/>
            <person name="Baldrian P."/>
            <person name="Stursova M."/>
            <person name="Weitz H."/>
            <person name="Taylor A."/>
            <person name="Grigoriev I.V."/>
            <person name="Nagy L.G."/>
            <person name="Martin F."/>
            <person name="Kauserud H."/>
        </authorList>
    </citation>
    <scope>NUCLEOTIDE SEQUENCE</scope>
    <source>
        <strain evidence="1">CBHHK182m</strain>
    </source>
</reference>
<dbReference type="PANTHER" id="PTHR47691:SF3">
    <property type="entry name" value="HTH-TYPE TRANSCRIPTIONAL REGULATOR RV0890C-RELATED"/>
    <property type="match status" value="1"/>
</dbReference>
<dbReference type="Gene3D" id="3.40.50.300">
    <property type="entry name" value="P-loop containing nucleotide triphosphate hydrolases"/>
    <property type="match status" value="1"/>
</dbReference>
<dbReference type="SUPFAM" id="SSF48452">
    <property type="entry name" value="TPR-like"/>
    <property type="match status" value="1"/>
</dbReference>
<name>A0AAD7I607_9AGAR</name>
<comment type="caution">
    <text evidence="1">The sequence shown here is derived from an EMBL/GenBank/DDBJ whole genome shotgun (WGS) entry which is preliminary data.</text>
</comment>
<keyword evidence="2" id="KW-1185">Reference proteome</keyword>
<accession>A0AAD7I607</accession>
<organism evidence="1 2">
    <name type="scientific">Mycena metata</name>
    <dbReference type="NCBI Taxonomy" id="1033252"/>
    <lineage>
        <taxon>Eukaryota</taxon>
        <taxon>Fungi</taxon>
        <taxon>Dikarya</taxon>
        <taxon>Basidiomycota</taxon>
        <taxon>Agaricomycotina</taxon>
        <taxon>Agaricomycetes</taxon>
        <taxon>Agaricomycetidae</taxon>
        <taxon>Agaricales</taxon>
        <taxon>Marasmiineae</taxon>
        <taxon>Mycenaceae</taxon>
        <taxon>Mycena</taxon>
    </lineage>
</organism>
<sequence>MTVLRSFGVNLHQKDNSKNFIFRTCHQAILGYLLSTRYCLGYPIQARGVSWCQPLSEMSHHDPATQGRIHNLTTWLTPALTLLGELNDVFELPFIQPIVKTVQALIAGVQDGNKIKQFFRQSEVNRLLKECQAGVDQAIEIFKVQTEFTVLNNVIQVQHEAEAMHRELLELVATLSDGTVSDKSLSVLYKAEDGLHTRIFHGRDPELKDIMSMLSQDAPRIAILGGGGMGKTSLARVALHHKDTCTKFEHRFFVSAEAATTTVELAALIGLHLGLEPGHNLTKPVVQYFAQQSTPCFLVLDNLETPWEPIHSRGGVEDFLSLLTDVTHLALMVLNRPQITMRGSERPGQQIFEEITDDLHVSKEKTQLLAFTENMPLAVNLMAHLVDYEGLANVLARWKIEKTAALSIGDHRTSNLDVSIALSYSSPRITPGARELLTLLSILPDGLSAIRKSFHDLLAMYEKHKDTRLGGILTQITANLANLEEVLHRGLQPGSPDFSETVQCVLSLSSFFRVTRGGVTALLEKIPIHLCDHRMQVLHIIECLKFLRHPDTWQLVNQGISHLQYLHNPMLEAKFYAAAGRTFFGSQPTSQQLEFLEKALKLSQSIGDSIEQCDCLIAMAKLKWRTGDYTAAFNSSRNAQQLVYQTTYLYQVSRAMHQTAVSLTRLGDYVGSLSQLNRARAVLSLCGITSGFVYYEISGSQAEIHLQKSEYTEARSIHAMALQDTLLDPCAEVYGVALLSLSEIDVLMGETKEMVHLTLNRARKIFTDIKNSGATVYCDMISADVDLRKGNKTLARTLFQDCLKSAWAKDAQEVTYCLERLADVSKWPIEFHVEAKWPMVYLCYARMAREKLAFYKALLFIGDLFIDVDQVTAQSLFIVALEGFTFMNVHHSRAQCMLRLGDLAQKKGETTEAVKFWQLARPLFERSSQAQDVTTIDTRLTTVKDKGHHKPFAYLTTLHARPSS</sequence>
<protein>
    <recommendedName>
        <fullName evidence="3">NACHT domain-containing protein</fullName>
    </recommendedName>
</protein>
<evidence type="ECO:0000313" key="2">
    <source>
        <dbReference type="Proteomes" id="UP001215598"/>
    </source>
</evidence>
<dbReference type="InterPro" id="IPR011990">
    <property type="entry name" value="TPR-like_helical_dom_sf"/>
</dbReference>
<dbReference type="EMBL" id="JARKIB010000130">
    <property type="protein sequence ID" value="KAJ7734805.1"/>
    <property type="molecule type" value="Genomic_DNA"/>
</dbReference>
<evidence type="ECO:0000313" key="1">
    <source>
        <dbReference type="EMBL" id="KAJ7734805.1"/>
    </source>
</evidence>
<dbReference type="Proteomes" id="UP001215598">
    <property type="component" value="Unassembled WGS sequence"/>
</dbReference>
<dbReference type="Gene3D" id="1.25.40.10">
    <property type="entry name" value="Tetratricopeptide repeat domain"/>
    <property type="match status" value="1"/>
</dbReference>
<evidence type="ECO:0008006" key="3">
    <source>
        <dbReference type="Google" id="ProtNLM"/>
    </source>
</evidence>
<gene>
    <name evidence="1" type="ORF">B0H16DRAFT_1766878</name>
</gene>
<dbReference type="AlphaFoldDB" id="A0AAD7I607"/>